<dbReference type="SUPFAM" id="SSF109604">
    <property type="entry name" value="HD-domain/PDEase-like"/>
    <property type="match status" value="1"/>
</dbReference>
<dbReference type="NCBIfam" id="TIGR00277">
    <property type="entry name" value="HDIG"/>
    <property type="match status" value="1"/>
</dbReference>
<protein>
    <recommendedName>
        <fullName evidence="1">HDOD domain-containing protein</fullName>
    </recommendedName>
</protein>
<sequence>MTEPQNSSGNSSSSDYHDLVNEVDHLVSLPTVCVKIMTLLNDPHSTAKDIERVLIQDPPLTAQLLRMANSPFYGLRSQIDTLSRAVSVIGTKRIHNLVLAVSAIKSFDKLTNGIISIENFWSHSIYTGLIANILAKHSSVRQNDAIFIAGLLHDIGQLVIFNKRPDDVRVALTLMQDSSNDSDLYLYEREVMGFDHMQVGSELARRWLLPENLIACIEYHHLPSLAPSHNLELALVYLGNRLASLAELNSLNMDDIPPISKQMWEITGLTPEIIEQVLDEAQEQFESSQAILLN</sequence>
<dbReference type="PROSITE" id="PS51833">
    <property type="entry name" value="HDOD"/>
    <property type="match status" value="1"/>
</dbReference>
<dbReference type="PANTHER" id="PTHR33525:SF3">
    <property type="entry name" value="RIBONUCLEASE Y"/>
    <property type="match status" value="1"/>
</dbReference>
<evidence type="ECO:0000313" key="2">
    <source>
        <dbReference type="EMBL" id="VAW81075.1"/>
    </source>
</evidence>
<dbReference type="InterPro" id="IPR013976">
    <property type="entry name" value="HDOD"/>
</dbReference>
<dbReference type="InterPro" id="IPR006675">
    <property type="entry name" value="HDIG_dom"/>
</dbReference>
<dbReference type="CDD" id="cd00077">
    <property type="entry name" value="HDc"/>
    <property type="match status" value="1"/>
</dbReference>
<dbReference type="PANTHER" id="PTHR33525">
    <property type="match status" value="1"/>
</dbReference>
<dbReference type="EMBL" id="UOFL01000212">
    <property type="protein sequence ID" value="VAW81075.1"/>
    <property type="molecule type" value="Genomic_DNA"/>
</dbReference>
<dbReference type="AlphaFoldDB" id="A0A3B0YJI0"/>
<accession>A0A3B0YJI0</accession>
<organism evidence="2">
    <name type="scientific">hydrothermal vent metagenome</name>
    <dbReference type="NCBI Taxonomy" id="652676"/>
    <lineage>
        <taxon>unclassified sequences</taxon>
        <taxon>metagenomes</taxon>
        <taxon>ecological metagenomes</taxon>
    </lineage>
</organism>
<reference evidence="2" key="1">
    <citation type="submission" date="2018-06" db="EMBL/GenBank/DDBJ databases">
        <authorList>
            <person name="Zhirakovskaya E."/>
        </authorList>
    </citation>
    <scope>NUCLEOTIDE SEQUENCE</scope>
</reference>
<dbReference type="InterPro" id="IPR052340">
    <property type="entry name" value="RNase_Y/CdgJ"/>
</dbReference>
<gene>
    <name evidence="2" type="ORF">MNBD_GAMMA12-3423</name>
</gene>
<dbReference type="Gene3D" id="1.10.3210.10">
    <property type="entry name" value="Hypothetical protein af1432"/>
    <property type="match status" value="1"/>
</dbReference>
<feature type="domain" description="HDOD" evidence="1">
    <location>
        <begin position="26"/>
        <end position="223"/>
    </location>
</feature>
<dbReference type="Pfam" id="PF08668">
    <property type="entry name" value="HDOD"/>
    <property type="match status" value="1"/>
</dbReference>
<proteinExistence type="predicted"/>
<evidence type="ECO:0000259" key="1">
    <source>
        <dbReference type="PROSITE" id="PS51833"/>
    </source>
</evidence>
<name>A0A3B0YJI0_9ZZZZ</name>
<dbReference type="InterPro" id="IPR003607">
    <property type="entry name" value="HD/PDEase_dom"/>
</dbReference>